<evidence type="ECO:0000313" key="3">
    <source>
        <dbReference type="EMBL" id="MFC5748249.1"/>
    </source>
</evidence>
<organism evidence="3 4">
    <name type="scientific">Actinomadura rugatobispora</name>
    <dbReference type="NCBI Taxonomy" id="1994"/>
    <lineage>
        <taxon>Bacteria</taxon>
        <taxon>Bacillati</taxon>
        <taxon>Actinomycetota</taxon>
        <taxon>Actinomycetes</taxon>
        <taxon>Streptosporangiales</taxon>
        <taxon>Thermomonosporaceae</taxon>
        <taxon>Actinomadura</taxon>
    </lineage>
</organism>
<proteinExistence type="predicted"/>
<accession>A0ABW0ZY55</accession>
<gene>
    <name evidence="3" type="ORF">ACFPZN_21690</name>
</gene>
<evidence type="ECO:0000256" key="1">
    <source>
        <dbReference type="SAM" id="MobiDB-lite"/>
    </source>
</evidence>
<comment type="caution">
    <text evidence="3">The sequence shown here is derived from an EMBL/GenBank/DDBJ whole genome shotgun (WGS) entry which is preliminary data.</text>
</comment>
<evidence type="ECO:0000259" key="2">
    <source>
        <dbReference type="Pfam" id="PF13569"/>
    </source>
</evidence>
<feature type="domain" description="DUF4132" evidence="2">
    <location>
        <begin position="836"/>
        <end position="1017"/>
    </location>
</feature>
<name>A0ABW0ZY55_9ACTN</name>
<dbReference type="RefSeq" id="WP_378283899.1">
    <property type="nucleotide sequence ID" value="NZ_JBHSON010000030.1"/>
</dbReference>
<dbReference type="InterPro" id="IPR025406">
    <property type="entry name" value="DUF4132"/>
</dbReference>
<reference evidence="4" key="1">
    <citation type="journal article" date="2019" name="Int. J. Syst. Evol. Microbiol.">
        <title>The Global Catalogue of Microorganisms (GCM) 10K type strain sequencing project: providing services to taxonomists for standard genome sequencing and annotation.</title>
        <authorList>
            <consortium name="The Broad Institute Genomics Platform"/>
            <consortium name="The Broad Institute Genome Sequencing Center for Infectious Disease"/>
            <person name="Wu L."/>
            <person name="Ma J."/>
        </authorList>
    </citation>
    <scope>NUCLEOTIDE SEQUENCE [LARGE SCALE GENOMIC DNA]</scope>
    <source>
        <strain evidence="4">KCTC 42087</strain>
    </source>
</reference>
<sequence>MTELAGSDENALVVPDAWRRVHHPRRDRPGVPAPPAPAPAAAGKVRQLVDRVRDEIEDILALPGTPPATAEAARAHLRGEPDPRGAAAVALAAAVLNGLSRSDDRLFTTVWTADHGVPFAAAAFAELGGMHADFDVVDRGRRWNGIAEGPVSETWSPFALSRESARWLRMHLAASSDEVYAEAVEGLARRRDHLLQRLVGAYLAPTRRDWVEELCANPGGLANRGSGERWMLLCALGEPHQLAAFPDPLDFAYRSLDVIATLVDGVGFEPLVPLLAGAADEPYCGADVLRTMVDVLAALPSDAAFQALADRVARPDVPSAVVAAARRFPARAMRLLPGAAAPQAADLLSAHVRAHPGLAEEMLPGLPAAAQTAIRAVLDANARLPEAADLPPLLSDPPWTRPRAKTGPVVIQHLPSPGHRAVAWEPGEREAWLAETPFLWADTLDHEERAAQFAAGTLAPHQQPVLFVRGPEDLARPLLAGWEPPDVWEPSAWMRVVVARFEADAAGAALLAARHNPAGAAGILLPLLSDEIVRTMADWLARLKDAGRTARAWFTRHGLAAVPALLPDALGKAGAARRAAEAALRMLAARHGAEPIFEAARVHGGEAAAAIEAMLAADPLDNLPGKIPAADWADPRVLPQILLRDRAHALPDGATGHVLTMLAMSKPGDAYAGVHAVRELCDPDSLAEFGWALFRWWETCGARSKDGWALTQLALTGDDETVRRLTPVIRAWPGEGGHSKAVTGLDVLAAIGTDTALMHLHAIAQRVKFKALKRRAQEKIGEVAAGLELTPDQLADRLVPDFGLDASGTLTLDYGPRRFTVGFDEQLRPTITDEDGKARRALPKPGAKDDPELAPAAHKRFSALKKDVRTVAADLVTRLETAMVTRRRWPLGEFRDLLAGHPLVRHLVGRLVWLAEHDGRVIAFRVAEDGTYADAADDTLALPDRALIGIAHPLDLGGTVPAWSELLADYEILQPFRQLARTVHTLTGAEREAGHLERFAGLKVPARVLLGLTGRGWDRGAPQDAGVECWISRRVGPGRHVVIDLDPGLPVGDPDGMGDQTIDGVGLRARPESAYFRIRDGDAPLRFGDLHPVTASEILADLHTLLEQAS</sequence>
<dbReference type="Pfam" id="PF13569">
    <property type="entry name" value="DUF4132"/>
    <property type="match status" value="1"/>
</dbReference>
<dbReference type="EMBL" id="JBHSON010000030">
    <property type="protein sequence ID" value="MFC5748249.1"/>
    <property type="molecule type" value="Genomic_DNA"/>
</dbReference>
<evidence type="ECO:0000313" key="4">
    <source>
        <dbReference type="Proteomes" id="UP001596074"/>
    </source>
</evidence>
<feature type="region of interest" description="Disordered" evidence="1">
    <location>
        <begin position="1"/>
        <end position="43"/>
    </location>
</feature>
<protein>
    <submittedName>
        <fullName evidence="3">DUF4132 domain-containing protein</fullName>
    </submittedName>
</protein>
<keyword evidence="4" id="KW-1185">Reference proteome</keyword>
<dbReference type="Proteomes" id="UP001596074">
    <property type="component" value="Unassembled WGS sequence"/>
</dbReference>